<keyword evidence="3" id="KW-1185">Reference proteome</keyword>
<dbReference type="AlphaFoldDB" id="A0A5B0MN13"/>
<evidence type="ECO:0000313" key="2">
    <source>
        <dbReference type="EMBL" id="KAA1078315.1"/>
    </source>
</evidence>
<dbReference type="Proteomes" id="UP000324748">
    <property type="component" value="Unassembled WGS sequence"/>
</dbReference>
<evidence type="ECO:0000256" key="1">
    <source>
        <dbReference type="SAM" id="MobiDB-lite"/>
    </source>
</evidence>
<accession>A0A5B0MN13</accession>
<gene>
    <name evidence="2" type="ORF">PGT21_033283</name>
</gene>
<feature type="region of interest" description="Disordered" evidence="1">
    <location>
        <begin position="50"/>
        <end position="71"/>
    </location>
</feature>
<protein>
    <submittedName>
        <fullName evidence="2">Uncharacterized protein</fullName>
    </submittedName>
</protein>
<evidence type="ECO:0000313" key="3">
    <source>
        <dbReference type="Proteomes" id="UP000324748"/>
    </source>
</evidence>
<comment type="caution">
    <text evidence="2">The sequence shown here is derived from an EMBL/GenBank/DDBJ whole genome shotgun (WGS) entry which is preliminary data.</text>
</comment>
<sequence length="253" mass="29938">MIFDNIQAPSKLQQNMMIATSIIESIKTDLKKFGVLSAYKGELREILGSISPPRDMKDSSNHDESAHSRSIIIERIPDNKPEYSESENLKDMVERLILLQISILEKRLSSHEHTVVNKISEFLYLVQREMFPGIMEEKLSQIQQDSKQFEDYFELQIHSYEFNKWWYIARDYSCKLAKTWGLNNSDPSKFDPKVYEEYGRKLTGIWDDFRKKYQSVFEKPANILRQFQDADHDIEELISNGEMYLINMKERIF</sequence>
<organism evidence="2 3">
    <name type="scientific">Puccinia graminis f. sp. tritici</name>
    <dbReference type="NCBI Taxonomy" id="56615"/>
    <lineage>
        <taxon>Eukaryota</taxon>
        <taxon>Fungi</taxon>
        <taxon>Dikarya</taxon>
        <taxon>Basidiomycota</taxon>
        <taxon>Pucciniomycotina</taxon>
        <taxon>Pucciniomycetes</taxon>
        <taxon>Pucciniales</taxon>
        <taxon>Pucciniaceae</taxon>
        <taxon>Puccinia</taxon>
    </lineage>
</organism>
<name>A0A5B0MN13_PUCGR</name>
<proteinExistence type="predicted"/>
<reference evidence="2 3" key="1">
    <citation type="submission" date="2019-05" db="EMBL/GenBank/DDBJ databases">
        <title>Emergence of the Ug99 lineage of the wheat stem rust pathogen through somatic hybridization.</title>
        <authorList>
            <person name="Li F."/>
            <person name="Upadhyaya N.M."/>
            <person name="Sperschneider J."/>
            <person name="Matny O."/>
            <person name="Nguyen-Phuc H."/>
            <person name="Mago R."/>
            <person name="Raley C."/>
            <person name="Miller M.E."/>
            <person name="Silverstein K.A.T."/>
            <person name="Henningsen E."/>
            <person name="Hirsch C.D."/>
            <person name="Visser B."/>
            <person name="Pretorius Z.A."/>
            <person name="Steffenson B.J."/>
            <person name="Schwessinger B."/>
            <person name="Dodds P.N."/>
            <person name="Figueroa M."/>
        </authorList>
    </citation>
    <scope>NUCLEOTIDE SEQUENCE [LARGE SCALE GENOMIC DNA]</scope>
    <source>
        <strain evidence="2">21-0</strain>
    </source>
</reference>
<dbReference type="EMBL" id="VSWC01000144">
    <property type="protein sequence ID" value="KAA1078315.1"/>
    <property type="molecule type" value="Genomic_DNA"/>
</dbReference>
<feature type="compositionally biased region" description="Basic and acidic residues" evidence="1">
    <location>
        <begin position="54"/>
        <end position="67"/>
    </location>
</feature>